<dbReference type="PROSITE" id="PS50213">
    <property type="entry name" value="FAS1"/>
    <property type="match status" value="2"/>
</dbReference>
<keyword evidence="4" id="KW-1185">Reference proteome</keyword>
<dbReference type="Gene3D" id="2.30.180.10">
    <property type="entry name" value="FAS1 domain"/>
    <property type="match status" value="2"/>
</dbReference>
<dbReference type="EMBL" id="BAABHD010000032">
    <property type="protein sequence ID" value="GAA4459468.1"/>
    <property type="molecule type" value="Genomic_DNA"/>
</dbReference>
<evidence type="ECO:0000259" key="2">
    <source>
        <dbReference type="PROSITE" id="PS50213"/>
    </source>
</evidence>
<dbReference type="RefSeq" id="WP_345244994.1">
    <property type="nucleotide sequence ID" value="NZ_BAABHD010000032.1"/>
</dbReference>
<proteinExistence type="predicted"/>
<name>A0ABP8N131_9BACT</name>
<dbReference type="Pfam" id="PF02469">
    <property type="entry name" value="Fasciclin"/>
    <property type="match status" value="2"/>
</dbReference>
<dbReference type="InterPro" id="IPR036378">
    <property type="entry name" value="FAS1_dom_sf"/>
</dbReference>
<dbReference type="PROSITE" id="PS51257">
    <property type="entry name" value="PROKAR_LIPOPROTEIN"/>
    <property type="match status" value="1"/>
</dbReference>
<feature type="signal peptide" evidence="1">
    <location>
        <begin position="1"/>
        <end position="24"/>
    </location>
</feature>
<sequence>MINRLFFQVTTGLWLATLIAGSLALTSCENTTDDDANISPQYQTAADWFDASTNTTAGNYSLFSASLSRAGLTDSIRRNNITLFVPSDAAFRRAGYADVNAINAAPIATLQQVLRYHMLRTNVPPSVFETSGTATVTTAGNAMAYINRNTATNRVYINNAQLLETQLLSNGGTLYLIDRLLMPPAGNLLQVAQTNPNLSLLVAAVRRGGAAVLNALSTSANPLTVFAPTNAAFQAAGYADTTAINRADAATLQNILTYHVVNGRVFSPFYTTGRVTTLQGGTAAVTVSGNAVTILGSGNGTSAANVTQPDMMATNGVIHVIDRVLLP</sequence>
<dbReference type="SMART" id="SM00554">
    <property type="entry name" value="FAS1"/>
    <property type="match status" value="2"/>
</dbReference>
<feature type="chain" id="PRO_5046850751" description="FAS1 domain-containing protein" evidence="1">
    <location>
        <begin position="25"/>
        <end position="327"/>
    </location>
</feature>
<evidence type="ECO:0000313" key="3">
    <source>
        <dbReference type="EMBL" id="GAA4459468.1"/>
    </source>
</evidence>
<feature type="domain" description="FAS1" evidence="2">
    <location>
        <begin position="47"/>
        <end position="181"/>
    </location>
</feature>
<dbReference type="PANTHER" id="PTHR10900:SF77">
    <property type="entry name" value="FI19380P1"/>
    <property type="match status" value="1"/>
</dbReference>
<dbReference type="InterPro" id="IPR050904">
    <property type="entry name" value="Adhesion/Biosynth-related"/>
</dbReference>
<protein>
    <recommendedName>
        <fullName evidence="2">FAS1 domain-containing protein</fullName>
    </recommendedName>
</protein>
<evidence type="ECO:0000256" key="1">
    <source>
        <dbReference type="SAM" id="SignalP"/>
    </source>
</evidence>
<dbReference type="Proteomes" id="UP001501175">
    <property type="component" value="Unassembled WGS sequence"/>
</dbReference>
<keyword evidence="1" id="KW-0732">Signal</keyword>
<organism evidence="3 4">
    <name type="scientific">Nibrella saemangeumensis</name>
    <dbReference type="NCBI Taxonomy" id="1084526"/>
    <lineage>
        <taxon>Bacteria</taxon>
        <taxon>Pseudomonadati</taxon>
        <taxon>Bacteroidota</taxon>
        <taxon>Cytophagia</taxon>
        <taxon>Cytophagales</taxon>
        <taxon>Spirosomataceae</taxon>
        <taxon>Nibrella</taxon>
    </lineage>
</organism>
<evidence type="ECO:0000313" key="4">
    <source>
        <dbReference type="Proteomes" id="UP001501175"/>
    </source>
</evidence>
<feature type="domain" description="FAS1" evidence="2">
    <location>
        <begin position="185"/>
        <end position="325"/>
    </location>
</feature>
<reference evidence="4" key="1">
    <citation type="journal article" date="2019" name="Int. J. Syst. Evol. Microbiol.">
        <title>The Global Catalogue of Microorganisms (GCM) 10K type strain sequencing project: providing services to taxonomists for standard genome sequencing and annotation.</title>
        <authorList>
            <consortium name="The Broad Institute Genomics Platform"/>
            <consortium name="The Broad Institute Genome Sequencing Center for Infectious Disease"/>
            <person name="Wu L."/>
            <person name="Ma J."/>
        </authorList>
    </citation>
    <scope>NUCLEOTIDE SEQUENCE [LARGE SCALE GENOMIC DNA]</scope>
    <source>
        <strain evidence="4">JCM 17927</strain>
    </source>
</reference>
<dbReference type="SUPFAM" id="SSF82153">
    <property type="entry name" value="FAS1 domain"/>
    <property type="match status" value="2"/>
</dbReference>
<gene>
    <name evidence="3" type="ORF">GCM10023189_33210</name>
</gene>
<dbReference type="PANTHER" id="PTHR10900">
    <property type="entry name" value="PERIOSTIN-RELATED"/>
    <property type="match status" value="1"/>
</dbReference>
<comment type="caution">
    <text evidence="3">The sequence shown here is derived from an EMBL/GenBank/DDBJ whole genome shotgun (WGS) entry which is preliminary data.</text>
</comment>
<dbReference type="InterPro" id="IPR000782">
    <property type="entry name" value="FAS1_domain"/>
</dbReference>
<accession>A0ABP8N131</accession>